<keyword evidence="4 6" id="KW-0472">Membrane</keyword>
<dbReference type="InterPro" id="IPR011047">
    <property type="entry name" value="Quinoprotein_ADH-like_sf"/>
</dbReference>
<dbReference type="SUPFAM" id="SSF50998">
    <property type="entry name" value="Quinoprotein alcohol dehydrogenase-like"/>
    <property type="match status" value="1"/>
</dbReference>
<gene>
    <name evidence="8" type="ORF">HHI36_018916</name>
</gene>
<evidence type="ECO:0000256" key="1">
    <source>
        <dbReference type="ARBA" id="ARBA00004167"/>
    </source>
</evidence>
<keyword evidence="9" id="KW-1185">Reference proteome</keyword>
<dbReference type="Proteomes" id="UP001516400">
    <property type="component" value="Unassembled WGS sequence"/>
</dbReference>
<comment type="similarity">
    <text evidence="5">Belongs to the FAM234 family.</text>
</comment>
<proteinExistence type="inferred from homology"/>
<dbReference type="GO" id="GO:0016020">
    <property type="term" value="C:membrane"/>
    <property type="evidence" value="ECO:0007669"/>
    <property type="project" value="UniProtKB-SubCell"/>
</dbReference>
<evidence type="ECO:0000313" key="8">
    <source>
        <dbReference type="EMBL" id="KAL3284773.1"/>
    </source>
</evidence>
<keyword evidence="3 6" id="KW-1133">Transmembrane helix</keyword>
<comment type="subcellular location">
    <subcellularLocation>
        <location evidence="1">Membrane</location>
        <topology evidence="1">Single-pass membrane protein</topology>
    </subcellularLocation>
</comment>
<feature type="transmembrane region" description="Helical" evidence="6">
    <location>
        <begin position="29"/>
        <end position="53"/>
    </location>
</feature>
<accession>A0ABD2P1D4</accession>
<evidence type="ECO:0000256" key="3">
    <source>
        <dbReference type="ARBA" id="ARBA00022989"/>
    </source>
</evidence>
<sequence>MAPRRKTGRHNISTKIKNKPPCRAFCKPCCYFLAALSVLIGLIILVIILVSIFPLPLDRIHNWIVSKFRAKDPYESFIKLLPCSDYKIIDVWTVNLPKLTTDSPIILLDVNNDGIEDALFGFGTGDNYGIIPPDIFCSVFMRVSPPCEGGILALNGVTGEILWRYWINDTIYFIHCSKDINKDGLNDCLIFGTKGTITLINTRNGTALWNHHYKTQEDIVLGSFIPDQNNDTIDDILAAHTNLLEDEGHIVILSGKSGKIILEIPIGAKIFYMPQILHRPDGDYILYGSGGPSTAGNLSVAMLKSYLSLTSPSSADVIDIYHDPHNGVMIQSILVDITGDQIPDIITAMYNSTIIALNGQNFSKIWNFTIENSRSNTVPIPGYFNNDNITDF</sequence>
<dbReference type="InterPro" id="IPR015943">
    <property type="entry name" value="WD40/YVTN_repeat-like_dom_sf"/>
</dbReference>
<comment type="caution">
    <text evidence="8">The sequence shown here is derived from an EMBL/GenBank/DDBJ whole genome shotgun (WGS) entry which is preliminary data.</text>
</comment>
<name>A0ABD2P1D4_9CUCU</name>
<dbReference type="EMBL" id="JABFTP020000165">
    <property type="protein sequence ID" value="KAL3284773.1"/>
    <property type="molecule type" value="Genomic_DNA"/>
</dbReference>
<evidence type="ECO:0000256" key="5">
    <source>
        <dbReference type="ARBA" id="ARBA00025791"/>
    </source>
</evidence>
<feature type="domain" description="FAM234A/B beta-propeller" evidence="7">
    <location>
        <begin position="92"/>
        <end position="261"/>
    </location>
</feature>
<reference evidence="8 9" key="1">
    <citation type="journal article" date="2021" name="BMC Biol.">
        <title>Horizontally acquired antibacterial genes associated with adaptive radiation of ladybird beetles.</title>
        <authorList>
            <person name="Li H.S."/>
            <person name="Tang X.F."/>
            <person name="Huang Y.H."/>
            <person name="Xu Z.Y."/>
            <person name="Chen M.L."/>
            <person name="Du X.Y."/>
            <person name="Qiu B.Y."/>
            <person name="Chen P.T."/>
            <person name="Zhang W."/>
            <person name="Slipinski A."/>
            <person name="Escalona H.E."/>
            <person name="Waterhouse R.M."/>
            <person name="Zwick A."/>
            <person name="Pang H."/>
        </authorList>
    </citation>
    <scope>NUCLEOTIDE SEQUENCE [LARGE SCALE GENOMIC DNA]</scope>
    <source>
        <strain evidence="8">SYSU2018</strain>
    </source>
</reference>
<dbReference type="InterPro" id="IPR045232">
    <property type="entry name" value="FAM234"/>
</dbReference>
<evidence type="ECO:0000256" key="4">
    <source>
        <dbReference type="ARBA" id="ARBA00023136"/>
    </source>
</evidence>
<evidence type="ECO:0000313" key="9">
    <source>
        <dbReference type="Proteomes" id="UP001516400"/>
    </source>
</evidence>
<dbReference type="PANTHER" id="PTHR21419:SF30">
    <property type="entry name" value="IG-LIKE DOMAIN-CONTAINING PROTEIN"/>
    <property type="match status" value="1"/>
</dbReference>
<dbReference type="PANTHER" id="PTHR21419">
    <property type="match status" value="1"/>
</dbReference>
<dbReference type="AlphaFoldDB" id="A0ABD2P1D4"/>
<evidence type="ECO:0000256" key="2">
    <source>
        <dbReference type="ARBA" id="ARBA00022692"/>
    </source>
</evidence>
<organism evidence="8 9">
    <name type="scientific">Cryptolaemus montrouzieri</name>
    <dbReference type="NCBI Taxonomy" id="559131"/>
    <lineage>
        <taxon>Eukaryota</taxon>
        <taxon>Metazoa</taxon>
        <taxon>Ecdysozoa</taxon>
        <taxon>Arthropoda</taxon>
        <taxon>Hexapoda</taxon>
        <taxon>Insecta</taxon>
        <taxon>Pterygota</taxon>
        <taxon>Neoptera</taxon>
        <taxon>Endopterygota</taxon>
        <taxon>Coleoptera</taxon>
        <taxon>Polyphaga</taxon>
        <taxon>Cucujiformia</taxon>
        <taxon>Coccinelloidea</taxon>
        <taxon>Coccinellidae</taxon>
        <taxon>Scymninae</taxon>
        <taxon>Scymnini</taxon>
        <taxon>Cryptolaemus</taxon>
    </lineage>
</organism>
<evidence type="ECO:0000256" key="6">
    <source>
        <dbReference type="SAM" id="Phobius"/>
    </source>
</evidence>
<keyword evidence="2 6" id="KW-0812">Transmembrane</keyword>
<protein>
    <recommendedName>
        <fullName evidence="7">FAM234A/B beta-propeller domain-containing protein</fullName>
    </recommendedName>
</protein>
<dbReference type="Gene3D" id="2.130.10.10">
    <property type="entry name" value="YVTN repeat-like/Quinoprotein amine dehydrogenase"/>
    <property type="match status" value="1"/>
</dbReference>
<dbReference type="Pfam" id="PF23727">
    <property type="entry name" value="Beta-prop_FAM234A_B"/>
    <property type="match status" value="1"/>
</dbReference>
<dbReference type="InterPro" id="IPR055409">
    <property type="entry name" value="Beta-prop_FAM234A_B"/>
</dbReference>
<evidence type="ECO:0000259" key="7">
    <source>
        <dbReference type="Pfam" id="PF23727"/>
    </source>
</evidence>